<dbReference type="NCBIfam" id="TIGR01051">
    <property type="entry name" value="topA_bact"/>
    <property type="match status" value="1"/>
</dbReference>
<dbReference type="InterPro" id="IPR003601">
    <property type="entry name" value="Topo_IA_2"/>
</dbReference>
<dbReference type="EMBL" id="FWWU01000007">
    <property type="protein sequence ID" value="SMB83805.1"/>
    <property type="molecule type" value="Genomic_DNA"/>
</dbReference>
<evidence type="ECO:0000256" key="9">
    <source>
        <dbReference type="SAM" id="MobiDB-lite"/>
    </source>
</evidence>
<feature type="site" description="Interaction with DNA" evidence="8">
    <location>
        <position position="165"/>
    </location>
</feature>
<dbReference type="PRINTS" id="PR00417">
    <property type="entry name" value="PRTPISMRASEI"/>
</dbReference>
<dbReference type="InterPro" id="IPR023406">
    <property type="entry name" value="Topo_IA_AS"/>
</dbReference>
<dbReference type="Gene3D" id="1.10.460.10">
    <property type="entry name" value="Topoisomerase I, domain 2"/>
    <property type="match status" value="1"/>
</dbReference>
<evidence type="ECO:0000256" key="8">
    <source>
        <dbReference type="HAMAP-Rule" id="MF_00952"/>
    </source>
</evidence>
<evidence type="ECO:0000259" key="11">
    <source>
        <dbReference type="PROSITE" id="PS52039"/>
    </source>
</evidence>
<dbReference type="SMART" id="SM00437">
    <property type="entry name" value="TOP1Ac"/>
    <property type="match status" value="1"/>
</dbReference>
<evidence type="ECO:0000313" key="12">
    <source>
        <dbReference type="EMBL" id="SMB83805.1"/>
    </source>
</evidence>
<keyword evidence="7 8" id="KW-0413">Isomerase</keyword>
<dbReference type="OrthoDB" id="9804262at2"/>
<dbReference type="CDD" id="cd00186">
    <property type="entry name" value="TOP1Ac"/>
    <property type="match status" value="1"/>
</dbReference>
<dbReference type="InterPro" id="IPR034149">
    <property type="entry name" value="TOPRIM_TopoI"/>
</dbReference>
<evidence type="ECO:0000256" key="3">
    <source>
        <dbReference type="ARBA" id="ARBA00022723"/>
    </source>
</evidence>
<keyword evidence="5 8" id="KW-0799">Topoisomerase</keyword>
<reference evidence="12 13" key="1">
    <citation type="submission" date="2017-04" db="EMBL/GenBank/DDBJ databases">
        <authorList>
            <person name="Afonso C.L."/>
            <person name="Miller P.J."/>
            <person name="Scott M.A."/>
            <person name="Spackman E."/>
            <person name="Goraichik I."/>
            <person name="Dimitrov K.M."/>
            <person name="Suarez D.L."/>
            <person name="Swayne D.E."/>
        </authorList>
    </citation>
    <scope>NUCLEOTIDE SEQUENCE [LARGE SCALE GENOMIC DNA]</scope>
    <source>
        <strain evidence="12 13">KR-140</strain>
    </source>
</reference>
<dbReference type="SUPFAM" id="SSF56712">
    <property type="entry name" value="Prokaryotic type I DNA topoisomerase"/>
    <property type="match status" value="1"/>
</dbReference>
<feature type="domain" description="Topo IA-type catalytic" evidence="11">
    <location>
        <begin position="139"/>
        <end position="578"/>
    </location>
</feature>
<dbReference type="Pfam" id="PF01131">
    <property type="entry name" value="Topoisom_bac"/>
    <property type="match status" value="1"/>
</dbReference>
<dbReference type="GO" id="GO:0006265">
    <property type="term" value="P:DNA topological change"/>
    <property type="evidence" value="ECO:0007669"/>
    <property type="project" value="UniProtKB-UniRule"/>
</dbReference>
<feature type="site" description="Interaction with DNA" evidence="8">
    <location>
        <position position="149"/>
    </location>
</feature>
<dbReference type="InterPro" id="IPR013825">
    <property type="entry name" value="Topo_IA_cen_sub2"/>
</dbReference>
<feature type="site" description="Interaction with DNA" evidence="8">
    <location>
        <position position="510"/>
    </location>
</feature>
<feature type="region of interest" description="Interaction with DNA" evidence="8">
    <location>
        <begin position="173"/>
        <end position="178"/>
    </location>
</feature>
<organism evidence="12 13">
    <name type="scientific">Deinococcus hopiensis KR-140</name>
    <dbReference type="NCBI Taxonomy" id="695939"/>
    <lineage>
        <taxon>Bacteria</taxon>
        <taxon>Thermotogati</taxon>
        <taxon>Deinococcota</taxon>
        <taxon>Deinococci</taxon>
        <taxon>Deinococcales</taxon>
        <taxon>Deinococcaceae</taxon>
        <taxon>Deinococcus</taxon>
    </lineage>
</organism>
<dbReference type="InterPro" id="IPR005733">
    <property type="entry name" value="TopoI_bac-type"/>
</dbReference>
<dbReference type="AlphaFoldDB" id="A0A1W1URR8"/>
<dbReference type="PANTHER" id="PTHR42785">
    <property type="entry name" value="DNA TOPOISOMERASE, TYPE IA, CORE"/>
    <property type="match status" value="1"/>
</dbReference>
<keyword evidence="3" id="KW-0479">Metal-binding</keyword>
<feature type="compositionally biased region" description="Polar residues" evidence="9">
    <location>
        <begin position="646"/>
        <end position="655"/>
    </location>
</feature>
<dbReference type="PROSITE" id="PS50880">
    <property type="entry name" value="TOPRIM"/>
    <property type="match status" value="1"/>
</dbReference>
<dbReference type="GO" id="GO:0003677">
    <property type="term" value="F:DNA binding"/>
    <property type="evidence" value="ECO:0007669"/>
    <property type="project" value="UniProtKB-KW"/>
</dbReference>
<protein>
    <recommendedName>
        <fullName evidence="8">DNA topoisomerase 1</fullName>
        <ecNumber evidence="8">5.6.2.1</ecNumber>
    </recommendedName>
    <alternativeName>
        <fullName evidence="8">DNA topoisomerase I</fullName>
    </alternativeName>
</protein>
<feature type="site" description="Interaction with DNA" evidence="8">
    <location>
        <position position="32"/>
    </location>
</feature>
<keyword evidence="13" id="KW-1185">Reference proteome</keyword>
<comment type="similarity">
    <text evidence="2 8">Belongs to the type IA topoisomerase family.</text>
</comment>
<dbReference type="PANTHER" id="PTHR42785:SF1">
    <property type="entry name" value="DNA TOPOISOMERASE"/>
    <property type="match status" value="1"/>
</dbReference>
<dbReference type="Pfam" id="PF01751">
    <property type="entry name" value="Toprim"/>
    <property type="match status" value="1"/>
</dbReference>
<dbReference type="InterPro" id="IPR013824">
    <property type="entry name" value="Topo_IA_cen_sub1"/>
</dbReference>
<evidence type="ECO:0000256" key="4">
    <source>
        <dbReference type="ARBA" id="ARBA00022842"/>
    </source>
</evidence>
<dbReference type="Gene3D" id="3.40.50.140">
    <property type="match status" value="1"/>
</dbReference>
<feature type="site" description="Interaction with DNA" evidence="8">
    <location>
        <position position="150"/>
    </location>
</feature>
<feature type="compositionally biased region" description="Basic residues" evidence="9">
    <location>
        <begin position="686"/>
        <end position="698"/>
    </location>
</feature>
<dbReference type="GO" id="GO:0003917">
    <property type="term" value="F:DNA topoisomerase type I (single strand cut, ATP-independent) activity"/>
    <property type="evidence" value="ECO:0007669"/>
    <property type="project" value="UniProtKB-UniRule"/>
</dbReference>
<dbReference type="HAMAP" id="MF_00952">
    <property type="entry name" value="Topoisom_1_prok"/>
    <property type="match status" value="1"/>
</dbReference>
<feature type="site" description="Interaction with DNA" evidence="8">
    <location>
        <position position="158"/>
    </location>
</feature>
<feature type="region of interest" description="Disordered" evidence="9">
    <location>
        <begin position="642"/>
        <end position="698"/>
    </location>
</feature>
<dbReference type="EC" id="5.6.2.1" evidence="8"/>
<gene>
    <name evidence="8" type="primary">topA</name>
    <name evidence="12" type="ORF">SAMN00790413_04901</name>
</gene>
<evidence type="ECO:0000256" key="6">
    <source>
        <dbReference type="ARBA" id="ARBA00023125"/>
    </source>
</evidence>
<evidence type="ECO:0000259" key="10">
    <source>
        <dbReference type="PROSITE" id="PS50880"/>
    </source>
</evidence>
<feature type="active site" description="O-(5'-phospho-DNA)-tyrosine intermediate" evidence="8">
    <location>
        <position position="321"/>
    </location>
</feature>
<dbReference type="PROSITE" id="PS00396">
    <property type="entry name" value="TOPO_IA_1"/>
    <property type="match status" value="1"/>
</dbReference>
<accession>A0A1W1URR8</accession>
<dbReference type="InterPro" id="IPR013497">
    <property type="entry name" value="Topo_IA_cen"/>
</dbReference>
<evidence type="ECO:0000256" key="5">
    <source>
        <dbReference type="ARBA" id="ARBA00023029"/>
    </source>
</evidence>
<keyword evidence="4" id="KW-0460">Magnesium</keyword>
<dbReference type="RefSeq" id="WP_084046588.1">
    <property type="nucleotide sequence ID" value="NZ_FWWU01000007.1"/>
</dbReference>
<dbReference type="InterPro" id="IPR006171">
    <property type="entry name" value="TOPRIM_dom"/>
</dbReference>
<name>A0A1W1URR8_9DEIO</name>
<keyword evidence="6 8" id="KW-0238">DNA-binding</keyword>
<comment type="subunit">
    <text evidence="8">Monomer.</text>
</comment>
<dbReference type="Gene3D" id="1.10.290.10">
    <property type="entry name" value="Topoisomerase I, domain 4"/>
    <property type="match status" value="1"/>
</dbReference>
<dbReference type="InterPro" id="IPR003602">
    <property type="entry name" value="Topo_IA_DNA-bd_dom"/>
</dbReference>
<dbReference type="InterPro" id="IPR000380">
    <property type="entry name" value="Topo_IA"/>
</dbReference>
<dbReference type="InterPro" id="IPR028612">
    <property type="entry name" value="Topoisom_1_IA"/>
</dbReference>
<dbReference type="InterPro" id="IPR013826">
    <property type="entry name" value="Topo_IA_cen_sub3"/>
</dbReference>
<evidence type="ECO:0000313" key="13">
    <source>
        <dbReference type="Proteomes" id="UP000192582"/>
    </source>
</evidence>
<comment type="function">
    <text evidence="8">Releases the supercoiling and torsional tension of DNA, which is introduced during the DNA replication and transcription, by transiently cleaving and rejoining one strand of the DNA duplex. Introduces a single-strand break via transesterification at a target site in duplex DNA. The scissile phosphodiester is attacked by the catalytic tyrosine of the enzyme, resulting in the formation of a DNA-(5'-phosphotyrosyl)-enzyme intermediate and the expulsion of a 3'-OH DNA strand. The free DNA strand then undergoes passage around the unbroken strand, thus removing DNA supercoils. Finally, in the religation step, the DNA 3'-OH attacks the covalent intermediate to expel the active-site tyrosine and restore the DNA phosphodiester backbone.</text>
</comment>
<feature type="site" description="Interaction with DNA" evidence="8">
    <location>
        <position position="323"/>
    </location>
</feature>
<dbReference type="SMART" id="SM00436">
    <property type="entry name" value="TOP1Bc"/>
    <property type="match status" value="1"/>
</dbReference>
<dbReference type="Gene3D" id="2.70.20.10">
    <property type="entry name" value="Topoisomerase I, domain 3"/>
    <property type="match status" value="1"/>
</dbReference>
<evidence type="ECO:0000256" key="7">
    <source>
        <dbReference type="ARBA" id="ARBA00023235"/>
    </source>
</evidence>
<feature type="site" description="Interaction with DNA" evidence="8">
    <location>
        <position position="153"/>
    </location>
</feature>
<feature type="domain" description="Toprim" evidence="10">
    <location>
        <begin position="2"/>
        <end position="125"/>
    </location>
</feature>
<sequence>MSTLVIVESPAKAKKIAGYLGSGYVVRASLGHVRDLPSSKGEIPEKYRQEAWANLGVNPENFQPIYVVPSKKSQTVRELKAAAKQADRILFASDADREGEAIAWHLSRLLGVKEPERMTFTEITKPALQKAAAQTRPLNLQLVAAQEARRVIDRLVGYTVSPLLWNSVGSGLSAGRVQSAALMLLAERDLARMRFVPSSYWLVRADAQTKPKFMATVIAVRSREHPEGKPLAKASDFTSDGKLKGGVNVLQLTAEQANALAAHLDNRPATVMDVEKSEVRVRPAPPFTTSTLQQAAGRIGLGAKAAMDAAQRLYEGGYITYHRTDSPALSDEALEAARQEAVRLFGPDAVPARPRQYATRNANAQEAHEAIRPAGTAWRTPESVGLDGVDGALYRMVYERTVASQMHDALYEKTQVTLVCGAATLTAMGRVLLVAGHTALFAQEKEEESDQRLPPLSVGQTFPLKARKPEEKKTSAPTRYSEATLVQAMEKAGIGRPSTYAQTLATLQNRGYTVLMGKHLAVTATGLLVTAYLGRHLPDVLAREFTATMEAGLDEIAQGGTTRIAYLTRFWTQGLALGIQGARREAPELALPHLPGVFLHAGIQGPGLTVEGRRFKLPEGVIPAELTPDDVQAVVLGAWAPPKARATSSGSQARTTRSRTVKAEGETPTSRKRRAKAEGEGSTAAKPRKAGTRKRRTA</sequence>
<dbReference type="STRING" id="695939.SAMN00790413_04901"/>
<evidence type="ECO:0000256" key="2">
    <source>
        <dbReference type="ARBA" id="ARBA00009446"/>
    </source>
</evidence>
<dbReference type="CDD" id="cd03363">
    <property type="entry name" value="TOPRIM_TopoIA_TopoI"/>
    <property type="match status" value="1"/>
</dbReference>
<dbReference type="SMART" id="SM00493">
    <property type="entry name" value="TOPRIM"/>
    <property type="match status" value="1"/>
</dbReference>
<dbReference type="InterPro" id="IPR023405">
    <property type="entry name" value="Topo_IA_core_domain"/>
</dbReference>
<evidence type="ECO:0000256" key="1">
    <source>
        <dbReference type="ARBA" id="ARBA00000213"/>
    </source>
</evidence>
<dbReference type="GO" id="GO:0046872">
    <property type="term" value="F:metal ion binding"/>
    <property type="evidence" value="ECO:0007669"/>
    <property type="project" value="UniProtKB-KW"/>
</dbReference>
<dbReference type="Proteomes" id="UP000192582">
    <property type="component" value="Unassembled WGS sequence"/>
</dbReference>
<comment type="catalytic activity">
    <reaction evidence="1 8">
        <text>ATP-independent breakage of single-stranded DNA, followed by passage and rejoining.</text>
        <dbReference type="EC" id="5.6.2.1"/>
    </reaction>
</comment>
<dbReference type="PROSITE" id="PS52039">
    <property type="entry name" value="TOPO_IA_2"/>
    <property type="match status" value="1"/>
</dbReference>
<proteinExistence type="inferred from homology"/>